<dbReference type="InterPro" id="IPR033778">
    <property type="entry name" value="CPCFC"/>
</dbReference>
<dbReference type="RefSeq" id="XP_046593591.1">
    <property type="nucleotide sequence ID" value="XM_046737635.1"/>
</dbReference>
<organism evidence="2 3">
    <name type="scientific">Neodiprion lecontei</name>
    <name type="common">Redheaded pine sawfly</name>
    <dbReference type="NCBI Taxonomy" id="441921"/>
    <lineage>
        <taxon>Eukaryota</taxon>
        <taxon>Metazoa</taxon>
        <taxon>Ecdysozoa</taxon>
        <taxon>Arthropoda</taxon>
        <taxon>Hexapoda</taxon>
        <taxon>Insecta</taxon>
        <taxon>Pterygota</taxon>
        <taxon>Neoptera</taxon>
        <taxon>Endopterygota</taxon>
        <taxon>Hymenoptera</taxon>
        <taxon>Tenthredinoidea</taxon>
        <taxon>Diprionidae</taxon>
        <taxon>Diprioninae</taxon>
        <taxon>Neodiprion</taxon>
    </lineage>
</organism>
<accession>A0ABM3FZZ7</accession>
<feature type="domain" description="Cuticle protein CPCFC" evidence="1">
    <location>
        <begin position="95"/>
        <end position="109"/>
    </location>
</feature>
<reference evidence="3" key="1">
    <citation type="submission" date="2025-08" db="UniProtKB">
        <authorList>
            <consortium name="RefSeq"/>
        </authorList>
    </citation>
    <scope>IDENTIFICATION</scope>
    <source>
        <tissue evidence="3">Thorax and Abdomen</tissue>
    </source>
</reference>
<dbReference type="Proteomes" id="UP000829291">
    <property type="component" value="Chromosome 4"/>
</dbReference>
<evidence type="ECO:0000313" key="3">
    <source>
        <dbReference type="RefSeq" id="XP_046593591.1"/>
    </source>
</evidence>
<evidence type="ECO:0000313" key="2">
    <source>
        <dbReference type="Proteomes" id="UP000829291"/>
    </source>
</evidence>
<evidence type="ECO:0000259" key="1">
    <source>
        <dbReference type="Pfam" id="PF17223"/>
    </source>
</evidence>
<proteinExistence type="predicted"/>
<protein>
    <submittedName>
        <fullName evidence="3">Cuticle protein 1</fullName>
    </submittedName>
</protein>
<keyword evidence="2" id="KW-1185">Reference proteome</keyword>
<name>A0ABM3FZZ7_NEOLC</name>
<gene>
    <name evidence="3" type="primary">LOC124294030</name>
</gene>
<dbReference type="Pfam" id="PF17223">
    <property type="entry name" value="CPCFC"/>
    <property type="match status" value="1"/>
</dbReference>
<dbReference type="GeneID" id="124294030"/>
<sequence length="132" mass="13765">MSSRDMNLVSVKGAPIPELAGTLLTYVATLVCGQYPAGLDLHKCSNYPSCDNAALNEGRVIVTKDSWNSWNSWGGSPERHASESAPASAEVATRYPAGVNPRSCPNYPNGDNAALHAGATLMGGATTDLCVI</sequence>